<evidence type="ECO:0000313" key="2">
    <source>
        <dbReference type="Proteomes" id="UP000006173"/>
    </source>
</evidence>
<name>I3WGB1_BIFBI</name>
<proteinExistence type="predicted"/>
<dbReference type="Proteomes" id="UP000006173">
    <property type="component" value="Chromosome"/>
</dbReference>
<evidence type="ECO:0000313" key="1">
    <source>
        <dbReference type="EMBL" id="AFL03924.1"/>
    </source>
</evidence>
<sequence length="220" mass="23871">MSSPVSTSTITATTLLTLMCVDASVSKNQSEYAHVLGSAWLFFSSGPNRVAHSRRTSMSICSRSNRLPSALSANSGSGDLQYWRPSLYEFSRCFCIIFCFMLSNLSLETFRPSRRCRASPCSWVRYWNTSSAADSSIWPSSSVINSTSSCIESNCVRVMAAPSGRAADSPPHAAFGVTRSNTAATSCRFEARLFASNRGLQATGHHYRGMLAVGGRQVFG</sequence>
<protein>
    <submittedName>
        <fullName evidence="1">Uncharacterized protein</fullName>
    </submittedName>
</protein>
<accession>I3WGB1</accession>
<dbReference type="KEGG" id="bbf:BBB_0328"/>
<dbReference type="HOGENOM" id="CLU_1253922_0_0_11"/>
<organism evidence="1 2">
    <name type="scientific">Bifidobacterium bifidum BGN4</name>
    <dbReference type="NCBI Taxonomy" id="484020"/>
    <lineage>
        <taxon>Bacteria</taxon>
        <taxon>Bacillati</taxon>
        <taxon>Actinomycetota</taxon>
        <taxon>Actinomycetes</taxon>
        <taxon>Bifidobacteriales</taxon>
        <taxon>Bifidobacteriaceae</taxon>
        <taxon>Bifidobacterium</taxon>
    </lineage>
</organism>
<gene>
    <name evidence="1" type="ORF">BBB_0328</name>
</gene>
<dbReference type="AlphaFoldDB" id="I3WGB1"/>
<reference evidence="1 2" key="1">
    <citation type="journal article" date="2012" name="J. Bacteriol.">
        <title>Complete Genome Sequence of the Probiotic Bacterium Bifidobacterium bifidum Strain BGN4.</title>
        <authorList>
            <person name="Yu D.S."/>
            <person name="Jeong H."/>
            <person name="Lee D.H."/>
            <person name="Kwon S.K."/>
            <person name="Song J.Y."/>
            <person name="Kim B.K."/>
            <person name="Park M.S."/>
            <person name="Ji G.E."/>
            <person name="Oh T.K."/>
            <person name="Kim J.F."/>
        </authorList>
    </citation>
    <scope>NUCLEOTIDE SEQUENCE [LARGE SCALE GENOMIC DNA]</scope>
    <source>
        <strain evidence="1 2">BGN4</strain>
    </source>
</reference>
<dbReference type="EMBL" id="CP001361">
    <property type="protein sequence ID" value="AFL03924.1"/>
    <property type="molecule type" value="Genomic_DNA"/>
</dbReference>